<evidence type="ECO:0000256" key="1">
    <source>
        <dbReference type="SAM" id="MobiDB-lite"/>
    </source>
</evidence>
<organism evidence="2 3">
    <name type="scientific">Cytospora paraplurivora</name>
    <dbReference type="NCBI Taxonomy" id="2898453"/>
    <lineage>
        <taxon>Eukaryota</taxon>
        <taxon>Fungi</taxon>
        <taxon>Dikarya</taxon>
        <taxon>Ascomycota</taxon>
        <taxon>Pezizomycotina</taxon>
        <taxon>Sordariomycetes</taxon>
        <taxon>Sordariomycetidae</taxon>
        <taxon>Diaporthales</taxon>
        <taxon>Cytosporaceae</taxon>
        <taxon>Cytospora</taxon>
    </lineage>
</organism>
<accession>A0AAN9U2P0</accession>
<proteinExistence type="predicted"/>
<gene>
    <name evidence="2" type="ORF">SLS53_006512</name>
</gene>
<feature type="compositionally biased region" description="Polar residues" evidence="1">
    <location>
        <begin position="133"/>
        <end position="145"/>
    </location>
</feature>
<dbReference type="EMBL" id="JAJSPL020000029">
    <property type="protein sequence ID" value="KAK7737439.1"/>
    <property type="molecule type" value="Genomic_DNA"/>
</dbReference>
<comment type="caution">
    <text evidence="2">The sequence shown here is derived from an EMBL/GenBank/DDBJ whole genome shotgun (WGS) entry which is preliminary data.</text>
</comment>
<evidence type="ECO:0000313" key="2">
    <source>
        <dbReference type="EMBL" id="KAK7737439.1"/>
    </source>
</evidence>
<evidence type="ECO:0000313" key="3">
    <source>
        <dbReference type="Proteomes" id="UP001320245"/>
    </source>
</evidence>
<feature type="region of interest" description="Disordered" evidence="1">
    <location>
        <begin position="1"/>
        <end position="23"/>
    </location>
</feature>
<dbReference type="AlphaFoldDB" id="A0AAN9U2P0"/>
<name>A0AAN9U2P0_9PEZI</name>
<feature type="compositionally biased region" description="Acidic residues" evidence="1">
    <location>
        <begin position="148"/>
        <end position="167"/>
    </location>
</feature>
<sequence>MPNNNNNNNSNDNTNDPSNPSSRLSAKARLAYYLTGGTKRGPSNMTSFVKLVRERNDVSKGSNAWNAARKAALDEHHRRWGRPGLAGKLGEARGLGPKPRGRAMIRWYREEGGGAGAVGQGGRRVASADRPAQSAQDHQNSQGRQQPEDDIYGVSDEEPGQQTEEENGSGNGHVGTDISIRGDDSGDGEQGQEHRSLREHPGIN</sequence>
<feature type="compositionally biased region" description="Basic and acidic residues" evidence="1">
    <location>
        <begin position="191"/>
        <end position="204"/>
    </location>
</feature>
<dbReference type="Proteomes" id="UP001320245">
    <property type="component" value="Unassembled WGS sequence"/>
</dbReference>
<reference evidence="2 3" key="1">
    <citation type="journal article" date="2023" name="PLoS ONE">
        <title>Cytospora paraplurivora sp. nov. isolated from orchards with fruit tree decline syndrome in Ontario, Canada.</title>
        <authorList>
            <person name="Ilyukhin E."/>
            <person name="Nguyen H.D.T."/>
            <person name="Castle A.J."/>
            <person name="Ellouze W."/>
        </authorList>
    </citation>
    <scope>NUCLEOTIDE SEQUENCE [LARGE SCALE GENOMIC DNA]</scope>
    <source>
        <strain evidence="2 3">FDS-564</strain>
    </source>
</reference>
<keyword evidence="3" id="KW-1185">Reference proteome</keyword>
<protein>
    <submittedName>
        <fullName evidence="2">Uncharacterized protein</fullName>
    </submittedName>
</protein>
<feature type="region of interest" description="Disordered" evidence="1">
    <location>
        <begin position="114"/>
        <end position="204"/>
    </location>
</feature>
<feature type="compositionally biased region" description="Low complexity" evidence="1">
    <location>
        <begin position="1"/>
        <end position="22"/>
    </location>
</feature>